<dbReference type="PANTHER" id="PTHR37461">
    <property type="entry name" value="ANTI-SIGMA-K FACTOR RSKA"/>
    <property type="match status" value="1"/>
</dbReference>
<dbReference type="AlphaFoldDB" id="A0AA87RHZ8"/>
<keyword evidence="8" id="KW-0804">Transcription</keyword>
<dbReference type="PANTHER" id="PTHR37461:SF1">
    <property type="entry name" value="ANTI-SIGMA-K FACTOR RSKA"/>
    <property type="match status" value="1"/>
</dbReference>
<sequence length="255" mass="26055">MDDLAAAYALDALTPAERRRFEEEASPAARLEAEQLAETATLLAADEVAPPPALRASVLDAIRAEPREAVAAPDARPEPDASAPRADDDASARRDRTSGPGPAERRARARWRPVRVVTAVAASAALLAGGIVIGTQLGGATQQEELGAVVAAADAQRSEVELSSGATATVIWSAELAQSVVLFDGLEAAPAGHEYQAWYIDGAGPRSAGVFQAAGGSTAVLLEGQMDAGVAVGVTVEPEGGSEAPTTDPFLVVQT</sequence>
<keyword evidence="7 12" id="KW-0472">Membrane</keyword>
<proteinExistence type="predicted"/>
<evidence type="ECO:0000256" key="7">
    <source>
        <dbReference type="ARBA" id="ARBA00023136"/>
    </source>
</evidence>
<evidence type="ECO:0000256" key="1">
    <source>
        <dbReference type="ARBA" id="ARBA00004167"/>
    </source>
</evidence>
<evidence type="ECO:0000259" key="13">
    <source>
        <dbReference type="Pfam" id="PF10099"/>
    </source>
</evidence>
<feature type="transmembrane region" description="Helical" evidence="12">
    <location>
        <begin position="114"/>
        <end position="133"/>
    </location>
</feature>
<accession>A0AA87RHZ8</accession>
<dbReference type="EMBL" id="BJUU01000014">
    <property type="protein sequence ID" value="GEK80829.1"/>
    <property type="molecule type" value="Genomic_DNA"/>
</dbReference>
<dbReference type="Gene3D" id="1.10.10.1320">
    <property type="entry name" value="Anti-sigma factor, zinc-finger domain"/>
    <property type="match status" value="1"/>
</dbReference>
<evidence type="ECO:0000256" key="8">
    <source>
        <dbReference type="ARBA" id="ARBA00023163"/>
    </source>
</evidence>
<dbReference type="GO" id="GO:0006417">
    <property type="term" value="P:regulation of translation"/>
    <property type="evidence" value="ECO:0007669"/>
    <property type="project" value="TreeGrafter"/>
</dbReference>
<evidence type="ECO:0000313" key="15">
    <source>
        <dbReference type="Proteomes" id="UP000321749"/>
    </source>
</evidence>
<evidence type="ECO:0000256" key="12">
    <source>
        <dbReference type="SAM" id="Phobius"/>
    </source>
</evidence>
<protein>
    <recommendedName>
        <fullName evidence="10">Regulator of SigK</fullName>
    </recommendedName>
    <alternativeName>
        <fullName evidence="9">Sigma-K anti-sigma factor RskA</fullName>
    </alternativeName>
</protein>
<gene>
    <name evidence="14" type="ORF">ABA31_21800</name>
</gene>
<evidence type="ECO:0000313" key="14">
    <source>
        <dbReference type="EMBL" id="GEK80829.1"/>
    </source>
</evidence>
<comment type="subcellular location">
    <subcellularLocation>
        <location evidence="2">Cell membrane</location>
    </subcellularLocation>
    <subcellularLocation>
        <location evidence="1">Membrane</location>
        <topology evidence="1">Single-pass membrane protein</topology>
    </subcellularLocation>
</comment>
<comment type="caution">
    <text evidence="14">The sequence shown here is derived from an EMBL/GenBank/DDBJ whole genome shotgun (WGS) entry which is preliminary data.</text>
</comment>
<name>A0AA87RHZ8_9MICO</name>
<keyword evidence="5 12" id="KW-1133">Transmembrane helix</keyword>
<dbReference type="InterPro" id="IPR018764">
    <property type="entry name" value="RskA_C"/>
</dbReference>
<reference evidence="14 15" key="1">
    <citation type="submission" date="2019-07" db="EMBL/GenBank/DDBJ databases">
        <title>Whole genome shotgun sequence of Agrococcus baldri NBRC 103055.</title>
        <authorList>
            <person name="Hosoyama A."/>
            <person name="Uohara A."/>
            <person name="Ohji S."/>
            <person name="Ichikawa N."/>
        </authorList>
    </citation>
    <scope>NUCLEOTIDE SEQUENCE [LARGE SCALE GENOMIC DNA]</scope>
    <source>
        <strain evidence="14 15">NBRC 103055</strain>
    </source>
</reference>
<keyword evidence="4 12" id="KW-0812">Transmembrane</keyword>
<dbReference type="InterPro" id="IPR051474">
    <property type="entry name" value="Anti-sigma-K/W_factor"/>
</dbReference>
<dbReference type="GO" id="GO:0005886">
    <property type="term" value="C:plasma membrane"/>
    <property type="evidence" value="ECO:0007669"/>
    <property type="project" value="UniProtKB-SubCell"/>
</dbReference>
<evidence type="ECO:0000256" key="4">
    <source>
        <dbReference type="ARBA" id="ARBA00022692"/>
    </source>
</evidence>
<evidence type="ECO:0000256" key="11">
    <source>
        <dbReference type="SAM" id="MobiDB-lite"/>
    </source>
</evidence>
<keyword evidence="15" id="KW-1185">Reference proteome</keyword>
<feature type="region of interest" description="Disordered" evidence="11">
    <location>
        <begin position="65"/>
        <end position="109"/>
    </location>
</feature>
<dbReference type="InterPro" id="IPR041916">
    <property type="entry name" value="Anti_sigma_zinc_sf"/>
</dbReference>
<feature type="domain" description="Anti-sigma K factor RskA C-terminal" evidence="13">
    <location>
        <begin position="118"/>
        <end position="249"/>
    </location>
</feature>
<dbReference type="Proteomes" id="UP000321749">
    <property type="component" value="Unassembled WGS sequence"/>
</dbReference>
<keyword evidence="6" id="KW-0805">Transcription regulation</keyword>
<dbReference type="GO" id="GO:0016989">
    <property type="term" value="F:sigma factor antagonist activity"/>
    <property type="evidence" value="ECO:0007669"/>
    <property type="project" value="TreeGrafter"/>
</dbReference>
<organism evidence="14 15">
    <name type="scientific">Agrococcus baldri</name>
    <dbReference type="NCBI Taxonomy" id="153730"/>
    <lineage>
        <taxon>Bacteria</taxon>
        <taxon>Bacillati</taxon>
        <taxon>Actinomycetota</taxon>
        <taxon>Actinomycetes</taxon>
        <taxon>Micrococcales</taxon>
        <taxon>Microbacteriaceae</taxon>
        <taxon>Agrococcus</taxon>
    </lineage>
</organism>
<evidence type="ECO:0000256" key="6">
    <source>
        <dbReference type="ARBA" id="ARBA00023015"/>
    </source>
</evidence>
<keyword evidence="3" id="KW-1003">Cell membrane</keyword>
<evidence type="ECO:0000256" key="5">
    <source>
        <dbReference type="ARBA" id="ARBA00022989"/>
    </source>
</evidence>
<evidence type="ECO:0000256" key="9">
    <source>
        <dbReference type="ARBA" id="ARBA00029829"/>
    </source>
</evidence>
<evidence type="ECO:0000256" key="10">
    <source>
        <dbReference type="ARBA" id="ARBA00030803"/>
    </source>
</evidence>
<evidence type="ECO:0000256" key="2">
    <source>
        <dbReference type="ARBA" id="ARBA00004236"/>
    </source>
</evidence>
<dbReference type="Pfam" id="PF10099">
    <property type="entry name" value="RskA_C"/>
    <property type="match status" value="1"/>
</dbReference>
<feature type="compositionally biased region" description="Basic and acidic residues" evidence="11">
    <location>
        <begin position="75"/>
        <end position="97"/>
    </location>
</feature>
<evidence type="ECO:0000256" key="3">
    <source>
        <dbReference type="ARBA" id="ARBA00022475"/>
    </source>
</evidence>